<organism evidence="5 6">
    <name type="scientific">Paenibacillus typhae</name>
    <dbReference type="NCBI Taxonomy" id="1174501"/>
    <lineage>
        <taxon>Bacteria</taxon>
        <taxon>Bacillati</taxon>
        <taxon>Bacillota</taxon>
        <taxon>Bacilli</taxon>
        <taxon>Bacillales</taxon>
        <taxon>Paenibacillaceae</taxon>
        <taxon>Paenibacillus</taxon>
    </lineage>
</organism>
<dbReference type="InterPro" id="IPR018201">
    <property type="entry name" value="Ketoacyl_synth_AS"/>
</dbReference>
<dbReference type="PROSITE" id="PS52004">
    <property type="entry name" value="KS3_2"/>
    <property type="match status" value="1"/>
</dbReference>
<evidence type="ECO:0000259" key="4">
    <source>
        <dbReference type="PROSITE" id="PS52004"/>
    </source>
</evidence>
<dbReference type="OrthoDB" id="2773909at2"/>
<dbReference type="Gene3D" id="3.40.47.10">
    <property type="match status" value="2"/>
</dbReference>
<dbReference type="PANTHER" id="PTHR11712:SF336">
    <property type="entry name" value="3-OXOACYL-[ACYL-CARRIER-PROTEIN] SYNTHASE, MITOCHONDRIAL"/>
    <property type="match status" value="1"/>
</dbReference>
<keyword evidence="6" id="KW-1185">Reference proteome</keyword>
<proteinExistence type="inferred from homology"/>
<evidence type="ECO:0000256" key="2">
    <source>
        <dbReference type="ARBA" id="ARBA00022679"/>
    </source>
</evidence>
<reference evidence="6" key="1">
    <citation type="submission" date="2016-10" db="EMBL/GenBank/DDBJ databases">
        <authorList>
            <person name="Varghese N."/>
            <person name="Submissions S."/>
        </authorList>
    </citation>
    <scope>NUCLEOTIDE SEQUENCE [LARGE SCALE GENOMIC DNA]</scope>
    <source>
        <strain evidence="6">CGMCC 1.11012</strain>
    </source>
</reference>
<evidence type="ECO:0000313" key="6">
    <source>
        <dbReference type="Proteomes" id="UP000199050"/>
    </source>
</evidence>
<evidence type="ECO:0000313" key="5">
    <source>
        <dbReference type="EMBL" id="SDI57669.1"/>
    </source>
</evidence>
<dbReference type="Pfam" id="PF00109">
    <property type="entry name" value="ketoacyl-synt"/>
    <property type="match status" value="1"/>
</dbReference>
<comment type="similarity">
    <text evidence="1 3">Belongs to the thiolase-like superfamily. Beta-ketoacyl-ACP synthases family.</text>
</comment>
<dbReference type="Proteomes" id="UP000199050">
    <property type="component" value="Unassembled WGS sequence"/>
</dbReference>
<dbReference type="Pfam" id="PF02801">
    <property type="entry name" value="Ketoacyl-synt_C"/>
    <property type="match status" value="1"/>
</dbReference>
<dbReference type="PANTHER" id="PTHR11712">
    <property type="entry name" value="POLYKETIDE SYNTHASE-RELATED"/>
    <property type="match status" value="1"/>
</dbReference>
<dbReference type="AlphaFoldDB" id="A0A1G8LPN7"/>
<dbReference type="STRING" id="1174501.SAMN05216192_106204"/>
<dbReference type="InterPro" id="IPR020841">
    <property type="entry name" value="PKS_Beta-ketoAc_synthase_dom"/>
</dbReference>
<dbReference type="PROSITE" id="PS00606">
    <property type="entry name" value="KS3_1"/>
    <property type="match status" value="1"/>
</dbReference>
<dbReference type="InterPro" id="IPR014030">
    <property type="entry name" value="Ketoacyl_synth_N"/>
</dbReference>
<dbReference type="GO" id="GO:0005829">
    <property type="term" value="C:cytosol"/>
    <property type="evidence" value="ECO:0007669"/>
    <property type="project" value="TreeGrafter"/>
</dbReference>
<dbReference type="SUPFAM" id="SSF53901">
    <property type="entry name" value="Thiolase-like"/>
    <property type="match status" value="2"/>
</dbReference>
<dbReference type="InterPro" id="IPR014031">
    <property type="entry name" value="Ketoacyl_synth_C"/>
</dbReference>
<dbReference type="InterPro" id="IPR016039">
    <property type="entry name" value="Thiolase-like"/>
</dbReference>
<evidence type="ECO:0000256" key="1">
    <source>
        <dbReference type="ARBA" id="ARBA00008467"/>
    </source>
</evidence>
<gene>
    <name evidence="5" type="ORF">SAMN05216192_106204</name>
</gene>
<protein>
    <submittedName>
        <fullName evidence="5">3-oxoacyl-[acyl-carrier-protein] synthase II</fullName>
    </submittedName>
</protein>
<dbReference type="GO" id="GO:0004315">
    <property type="term" value="F:3-oxoacyl-[acyl-carrier-protein] synthase activity"/>
    <property type="evidence" value="ECO:0007669"/>
    <property type="project" value="InterPro"/>
</dbReference>
<dbReference type="GO" id="GO:0006633">
    <property type="term" value="P:fatty acid biosynthetic process"/>
    <property type="evidence" value="ECO:0007669"/>
    <property type="project" value="InterPro"/>
</dbReference>
<dbReference type="InterPro" id="IPR000794">
    <property type="entry name" value="Beta-ketoacyl_synthase"/>
</dbReference>
<accession>A0A1G8LPN7</accession>
<name>A0A1G8LPN7_9BACL</name>
<keyword evidence="2 3" id="KW-0808">Transferase</keyword>
<sequence length="396" mass="42500">MRQRIAVTGFGVKVPNGENCDELLQNLLSGNYKFTVRKDLTPDGVSLTVGEVKQPLGLLDEKQYRVLPRIAKLAVSTLTEALEMSQLDLKDPETSTGIFMGTTMGGTTELEAMVRLSSGDQFKEMPVYCCGLVHYHSLASAVAGYFQLNGITKTVTTGCTAGIEAIEDAVVYLQNGRINTAIVGAADSSTNKVTVFGFGKLRALPFNQQAEAAGAPFSNKSKGFILSEGAAGLILETEEHAKARKAVIYGYIDAIATNNDGKSVNGQDPAGRIMKEVVGRVLAGRIPDYYNSQALGYAPNDSIEDIVSRDVFHHKVPLTSVKGLIGHPFSVSGPAQIIASLLGFREQFIPRTIRTDQAGYEHLPLITETLLQPSAKVLITSHGYGGNNASVFLTRT</sequence>
<evidence type="ECO:0000256" key="3">
    <source>
        <dbReference type="RuleBase" id="RU003694"/>
    </source>
</evidence>
<dbReference type="RefSeq" id="WP_090713626.1">
    <property type="nucleotide sequence ID" value="NZ_CBCSKY010000047.1"/>
</dbReference>
<dbReference type="SMART" id="SM00825">
    <property type="entry name" value="PKS_KS"/>
    <property type="match status" value="1"/>
</dbReference>
<feature type="domain" description="Ketosynthase family 3 (KS3)" evidence="4">
    <location>
        <begin position="2"/>
        <end position="395"/>
    </location>
</feature>
<dbReference type="EMBL" id="FNDX01000006">
    <property type="protein sequence ID" value="SDI57669.1"/>
    <property type="molecule type" value="Genomic_DNA"/>
</dbReference>